<evidence type="ECO:0000256" key="1">
    <source>
        <dbReference type="SAM" id="Phobius"/>
    </source>
</evidence>
<keyword evidence="1" id="KW-1133">Transmembrane helix</keyword>
<keyword evidence="3" id="KW-1185">Reference proteome</keyword>
<keyword evidence="1" id="KW-0472">Membrane</keyword>
<feature type="transmembrane region" description="Helical" evidence="1">
    <location>
        <begin position="23"/>
        <end position="40"/>
    </location>
</feature>
<evidence type="ECO:0000313" key="3">
    <source>
        <dbReference type="Proteomes" id="UP000656244"/>
    </source>
</evidence>
<organism evidence="2 3">
    <name type="scientific">Hyunsoonleella aquatilis</name>
    <dbReference type="NCBI Taxonomy" id="2762758"/>
    <lineage>
        <taxon>Bacteria</taxon>
        <taxon>Pseudomonadati</taxon>
        <taxon>Bacteroidota</taxon>
        <taxon>Flavobacteriia</taxon>
        <taxon>Flavobacteriales</taxon>
        <taxon>Flavobacteriaceae</taxon>
    </lineage>
</organism>
<dbReference type="AlphaFoldDB" id="A0A923HAL3"/>
<accession>A0A923HAL3</accession>
<evidence type="ECO:0000313" key="2">
    <source>
        <dbReference type="EMBL" id="MBC3758187.1"/>
    </source>
</evidence>
<dbReference type="Proteomes" id="UP000656244">
    <property type="component" value="Unassembled WGS sequence"/>
</dbReference>
<keyword evidence="1" id="KW-0812">Transmembrane</keyword>
<reference evidence="2" key="1">
    <citation type="submission" date="2020-08" db="EMBL/GenBank/DDBJ databases">
        <title>Hyunsoonleella sp. strain SJ7 genome sequencing and assembly.</title>
        <authorList>
            <person name="Kim I."/>
        </authorList>
    </citation>
    <scope>NUCLEOTIDE SEQUENCE</scope>
    <source>
        <strain evidence="2">SJ7</strain>
    </source>
</reference>
<protein>
    <submittedName>
        <fullName evidence="2">Uncharacterized protein</fullName>
    </submittedName>
</protein>
<dbReference type="Gene3D" id="3.40.50.150">
    <property type="entry name" value="Vaccinia Virus protein VP39"/>
    <property type="match status" value="1"/>
</dbReference>
<comment type="caution">
    <text evidence="2">The sequence shown here is derived from an EMBL/GenBank/DDBJ whole genome shotgun (WGS) entry which is preliminary data.</text>
</comment>
<dbReference type="SUPFAM" id="SSF53335">
    <property type="entry name" value="S-adenosyl-L-methionine-dependent methyltransferases"/>
    <property type="match status" value="1"/>
</dbReference>
<dbReference type="EMBL" id="JACNMF010000002">
    <property type="protein sequence ID" value="MBC3758187.1"/>
    <property type="molecule type" value="Genomic_DNA"/>
</dbReference>
<proteinExistence type="predicted"/>
<sequence>MCHENWSRQRIIGSLTSVVGNPFSILGIGATVGVIALMLAQRSSSQIIDAIEIDADAYKQCVDNFEQSP</sequence>
<dbReference type="InterPro" id="IPR029063">
    <property type="entry name" value="SAM-dependent_MTases_sf"/>
</dbReference>
<name>A0A923HAL3_9FLAO</name>
<gene>
    <name evidence="2" type="ORF">H7U19_07220</name>
</gene>